<dbReference type="EMBL" id="QRCT01000009">
    <property type="protein sequence ID" value="RDU24941.1"/>
    <property type="molecule type" value="Genomic_DNA"/>
</dbReference>
<gene>
    <name evidence="2" type="ORF">DWV06_01555</name>
</gene>
<evidence type="ECO:0000313" key="3">
    <source>
        <dbReference type="Proteomes" id="UP000255036"/>
    </source>
</evidence>
<dbReference type="Pfam" id="PF09346">
    <property type="entry name" value="SMI1_KNR4"/>
    <property type="match status" value="1"/>
</dbReference>
<evidence type="ECO:0000313" key="2">
    <source>
        <dbReference type="EMBL" id="RDU24941.1"/>
    </source>
</evidence>
<protein>
    <recommendedName>
        <fullName evidence="1">Knr4/Smi1-like domain-containing protein</fullName>
    </recommendedName>
</protein>
<dbReference type="SUPFAM" id="SSF160631">
    <property type="entry name" value="SMI1/KNR4-like"/>
    <property type="match status" value="1"/>
</dbReference>
<dbReference type="InterPro" id="IPR018958">
    <property type="entry name" value="Knr4/Smi1-like_dom"/>
</dbReference>
<dbReference type="AlphaFoldDB" id="A0A371AZF7"/>
<reference evidence="2 3" key="1">
    <citation type="submission" date="2018-07" db="EMBL/GenBank/DDBJ databases">
        <title>Anaerosacharophilus polymeroproducens gen. nov. sp. nov., an anaerobic bacterium isolated from salt field.</title>
        <authorList>
            <person name="Kim W."/>
            <person name="Yang S.-H."/>
            <person name="Oh J."/>
            <person name="Lee J.-H."/>
            <person name="Kwon K.K."/>
        </authorList>
    </citation>
    <scope>NUCLEOTIDE SEQUENCE [LARGE SCALE GENOMIC DNA]</scope>
    <source>
        <strain evidence="2 3">MCWD5</strain>
    </source>
</reference>
<keyword evidence="3" id="KW-1185">Reference proteome</keyword>
<dbReference type="InterPro" id="IPR037883">
    <property type="entry name" value="Knr4/Smi1-like_sf"/>
</dbReference>
<sequence length="205" mass="24367">MMVQFGIQMIIIIHSLKLNRGDKYMNEKCLKVLKEYGVEFEKGLELEEIAEIENLYGIKFPDSLKDLLMTILPISKGFYNWRNKKKDNVMFIKEIIKRPIMNIQEMAGEVYWCDDWGDEPETEDEIAKEVRKRIKSAPKLIPIYGHRYMPIIMDEKPPIISIHDIDVIYYGRDIEDYIEVEFGKKNQSDIDFKSIKTIKFWTEIM</sequence>
<name>A0A371AZF7_9FIRM</name>
<proteinExistence type="predicted"/>
<dbReference type="Gene3D" id="3.40.1580.10">
    <property type="entry name" value="SMI1/KNR4-like"/>
    <property type="match status" value="1"/>
</dbReference>
<comment type="caution">
    <text evidence="2">The sequence shown here is derived from an EMBL/GenBank/DDBJ whole genome shotgun (WGS) entry which is preliminary data.</text>
</comment>
<evidence type="ECO:0000259" key="1">
    <source>
        <dbReference type="SMART" id="SM00860"/>
    </source>
</evidence>
<dbReference type="PANTHER" id="PTHR32011:SF2">
    <property type="entry name" value="OS08G0472400 PROTEIN"/>
    <property type="match status" value="1"/>
</dbReference>
<dbReference type="PANTHER" id="PTHR32011">
    <property type="entry name" value="OS08G0472400 PROTEIN"/>
    <property type="match status" value="1"/>
</dbReference>
<accession>A0A371AZF7</accession>
<dbReference type="Proteomes" id="UP000255036">
    <property type="component" value="Unassembled WGS sequence"/>
</dbReference>
<organism evidence="2 3">
    <name type="scientific">Anaerosacchariphilus polymeriproducens</name>
    <dbReference type="NCBI Taxonomy" id="1812858"/>
    <lineage>
        <taxon>Bacteria</taxon>
        <taxon>Bacillati</taxon>
        <taxon>Bacillota</taxon>
        <taxon>Clostridia</taxon>
        <taxon>Lachnospirales</taxon>
        <taxon>Lachnospiraceae</taxon>
        <taxon>Anaerosacchariphilus</taxon>
    </lineage>
</organism>
<feature type="domain" description="Knr4/Smi1-like" evidence="1">
    <location>
        <begin position="43"/>
        <end position="180"/>
    </location>
</feature>
<dbReference type="SMART" id="SM00860">
    <property type="entry name" value="SMI1_KNR4"/>
    <property type="match status" value="1"/>
</dbReference>